<evidence type="ECO:0000256" key="6">
    <source>
        <dbReference type="ARBA" id="ARBA00023128"/>
    </source>
</evidence>
<dbReference type="InterPro" id="IPR033468">
    <property type="entry name" value="Metaxin_GST"/>
</dbReference>
<name>A0A8K0CDW3_IGNLU</name>
<reference evidence="11" key="1">
    <citation type="submission" date="2019-08" db="EMBL/GenBank/DDBJ databases">
        <title>The genome of the North American firefly Photinus pyralis.</title>
        <authorList>
            <consortium name="Photinus pyralis genome working group"/>
            <person name="Fallon T.R."/>
            <person name="Sander Lower S.E."/>
            <person name="Weng J.-K."/>
        </authorList>
    </citation>
    <scope>NUCLEOTIDE SEQUENCE</scope>
    <source>
        <strain evidence="11">TRF0915ILg1</strain>
        <tissue evidence="11">Whole body</tissue>
    </source>
</reference>
<evidence type="ECO:0000256" key="1">
    <source>
        <dbReference type="ARBA" id="ARBA00004294"/>
    </source>
</evidence>
<feature type="domain" description="Mitochondrial outer membrane transport complex Sam37/metaxin N-terminal" evidence="9">
    <location>
        <begin position="25"/>
        <end position="147"/>
    </location>
</feature>
<comment type="caution">
    <text evidence="11">The sequence shown here is derived from an EMBL/GenBank/DDBJ whole genome shotgun (WGS) entry which is preliminary data.</text>
</comment>
<dbReference type="GO" id="GO:0001401">
    <property type="term" value="C:SAM complex"/>
    <property type="evidence" value="ECO:0007669"/>
    <property type="project" value="InterPro"/>
</dbReference>
<protein>
    <recommendedName>
        <fullName evidence="13">Metaxin</fullName>
    </recommendedName>
</protein>
<evidence type="ECO:0000256" key="2">
    <source>
        <dbReference type="ARBA" id="ARBA00009170"/>
    </source>
</evidence>
<dbReference type="SUPFAM" id="SSF47616">
    <property type="entry name" value="GST C-terminal domain-like"/>
    <property type="match status" value="1"/>
</dbReference>
<keyword evidence="12" id="KW-1185">Reference proteome</keyword>
<comment type="similarity">
    <text evidence="2">Belongs to the metaxin family.</text>
</comment>
<keyword evidence="4" id="KW-1000">Mitochondrion outer membrane</keyword>
<feature type="domain" description="Metaxin glutathione S-transferase" evidence="10">
    <location>
        <begin position="176"/>
        <end position="238"/>
    </location>
</feature>
<evidence type="ECO:0000259" key="10">
    <source>
        <dbReference type="Pfam" id="PF17171"/>
    </source>
</evidence>
<evidence type="ECO:0000313" key="12">
    <source>
        <dbReference type="Proteomes" id="UP000801492"/>
    </source>
</evidence>
<dbReference type="Proteomes" id="UP000801492">
    <property type="component" value="Unassembled WGS sequence"/>
</dbReference>
<organism evidence="11 12">
    <name type="scientific">Ignelater luminosus</name>
    <name type="common">Cucubano</name>
    <name type="synonym">Pyrophorus luminosus</name>
    <dbReference type="NCBI Taxonomy" id="2038154"/>
    <lineage>
        <taxon>Eukaryota</taxon>
        <taxon>Metazoa</taxon>
        <taxon>Ecdysozoa</taxon>
        <taxon>Arthropoda</taxon>
        <taxon>Hexapoda</taxon>
        <taxon>Insecta</taxon>
        <taxon>Pterygota</taxon>
        <taxon>Neoptera</taxon>
        <taxon>Endopterygota</taxon>
        <taxon>Coleoptera</taxon>
        <taxon>Polyphaga</taxon>
        <taxon>Elateriformia</taxon>
        <taxon>Elateroidea</taxon>
        <taxon>Elateridae</taxon>
        <taxon>Agrypninae</taxon>
        <taxon>Pyrophorini</taxon>
        <taxon>Ignelater</taxon>
    </lineage>
</organism>
<evidence type="ECO:0000256" key="4">
    <source>
        <dbReference type="ARBA" id="ARBA00022787"/>
    </source>
</evidence>
<keyword evidence="8" id="KW-1133">Transmembrane helix</keyword>
<dbReference type="InterPro" id="IPR036282">
    <property type="entry name" value="Glutathione-S-Trfase_C_sf"/>
</dbReference>
<keyword evidence="3" id="KW-0813">Transport</keyword>
<dbReference type="Pfam" id="PF17171">
    <property type="entry name" value="GST_C_6"/>
    <property type="match status" value="1"/>
</dbReference>
<dbReference type="Pfam" id="PF10568">
    <property type="entry name" value="Tom37"/>
    <property type="match status" value="1"/>
</dbReference>
<evidence type="ECO:0000256" key="7">
    <source>
        <dbReference type="ARBA" id="ARBA00023136"/>
    </source>
</evidence>
<keyword evidence="7 8" id="KW-0472">Membrane</keyword>
<dbReference type="PANTHER" id="PTHR12289:SF41">
    <property type="entry name" value="FAILED AXON CONNECTIONS-RELATED"/>
    <property type="match status" value="1"/>
</dbReference>
<gene>
    <name evidence="11" type="ORF">ILUMI_22718</name>
</gene>
<accession>A0A8K0CDW3</accession>
<dbReference type="AlphaFoldDB" id="A0A8K0CDW3"/>
<keyword evidence="6" id="KW-0496">Mitochondrion</keyword>
<proteinExistence type="inferred from homology"/>
<dbReference type="GO" id="GO:0007005">
    <property type="term" value="P:mitochondrion organization"/>
    <property type="evidence" value="ECO:0007669"/>
    <property type="project" value="TreeGrafter"/>
</dbReference>
<evidence type="ECO:0000313" key="11">
    <source>
        <dbReference type="EMBL" id="KAF2883451.1"/>
    </source>
</evidence>
<dbReference type="GO" id="GO:0015031">
    <property type="term" value="P:protein transport"/>
    <property type="evidence" value="ECO:0007669"/>
    <property type="project" value="UniProtKB-KW"/>
</dbReference>
<dbReference type="InterPro" id="IPR050931">
    <property type="entry name" value="Mito_Protein_Transport_Metaxin"/>
</dbReference>
<evidence type="ECO:0000259" key="9">
    <source>
        <dbReference type="Pfam" id="PF10568"/>
    </source>
</evidence>
<dbReference type="OrthoDB" id="5835136at2759"/>
<dbReference type="InterPro" id="IPR019564">
    <property type="entry name" value="Sam37/metaxin_N"/>
</dbReference>
<evidence type="ECO:0000256" key="5">
    <source>
        <dbReference type="ARBA" id="ARBA00022927"/>
    </source>
</evidence>
<dbReference type="EMBL" id="VTPC01090408">
    <property type="protein sequence ID" value="KAF2883451.1"/>
    <property type="molecule type" value="Genomic_DNA"/>
</dbReference>
<evidence type="ECO:0008006" key="13">
    <source>
        <dbReference type="Google" id="ProtNLM"/>
    </source>
</evidence>
<comment type="subcellular location">
    <subcellularLocation>
        <location evidence="1">Mitochondrion outer membrane</location>
    </subcellularLocation>
</comment>
<feature type="transmembrane region" description="Helical" evidence="8">
    <location>
        <begin position="271"/>
        <end position="292"/>
    </location>
</feature>
<keyword evidence="5" id="KW-0653">Protein transport</keyword>
<evidence type="ECO:0000256" key="8">
    <source>
        <dbReference type="SAM" id="Phobius"/>
    </source>
</evidence>
<sequence>MNVRPPVVVRVWEGDFGVPSVDPFCLYLMTMLKVRKVNVTFENACMPSWRSIPSIQFEKKILTQEFDLVQAAMKIRDNPTVLTIDNHLDANNRSRLMAYIKYFVESFEINFYFECWLNDANFEHAIKPWYNAVIPFPFNYFYLKRNRELARKRHMSIVGQGDPEQYKMEQNLILARCLEDFSNMLRDGRLYFFGDVPTTLDITIYSYLAIAMNMPLPDSQLQAIVKSHYLLARFVRNMTDIYFTNTPTTLKYVQPVSTSANNSDRAPTKTLILAGVFATTAMLLYSWNIGLLRPKWPRS</sequence>
<evidence type="ECO:0000256" key="3">
    <source>
        <dbReference type="ARBA" id="ARBA00022448"/>
    </source>
</evidence>
<keyword evidence="8" id="KW-0812">Transmembrane</keyword>
<dbReference type="PANTHER" id="PTHR12289">
    <property type="entry name" value="METAXIN RELATED"/>
    <property type="match status" value="1"/>
</dbReference>